<evidence type="ECO:0000259" key="9">
    <source>
        <dbReference type="PROSITE" id="PS50968"/>
    </source>
</evidence>
<protein>
    <recommendedName>
        <fullName evidence="7">Dihydrolipoamide acetyltransferase component of pyruvate dehydrogenase complex</fullName>
        <ecNumber evidence="7">2.3.1.-</ecNumber>
    </recommendedName>
</protein>
<dbReference type="PATRIC" id="fig|1429438.4.peg.851"/>
<dbReference type="CDD" id="cd06849">
    <property type="entry name" value="lipoyl_domain"/>
    <property type="match status" value="1"/>
</dbReference>
<proteinExistence type="inferred from homology"/>
<gene>
    <name evidence="11" type="ORF">ETSY1_03485</name>
</gene>
<evidence type="ECO:0000313" key="11">
    <source>
        <dbReference type="EMBL" id="ETX02470.1"/>
    </source>
</evidence>
<sequence>MAFEFRFPDVGEGIAEGEIVRWLVAVGEPVRADQTLAEVETDKAVVEIPSPRTGTVLRLAVDEGEKIQVGEILVVIGEDGDAEPPSETAASVAVVGALPAMETVLPPPPEMAAQVALDTSSKRILAIPSVRKLARELGVNLAEVTPTGPRGRVRREDVVRASSAPEPEPVRAPGVREGLGEQEGEETLQPLPTLRRTIAEAMVRAAHTAVPITTTDETDVTELVALRQRSKAAAEAQGVQVTLLPFIMKAVVGALRRHPMLNATLDEDLRHLRLQHRYHLGIATDTPDGLIVPVIRDVDQKPILSLAEELQRLTALARERRIPLADLRGGTFTISNYGAIGGLFATPMLHLPQVAILGVGRLIDKPVVYQGEIAIRTVLPLSLTFDHRAMDGAHAQRFLNEVMEYLSNVAALCLVL</sequence>
<dbReference type="GO" id="GO:0031405">
    <property type="term" value="F:lipoic acid binding"/>
    <property type="evidence" value="ECO:0007669"/>
    <property type="project" value="TreeGrafter"/>
</dbReference>
<feature type="region of interest" description="Disordered" evidence="8">
    <location>
        <begin position="157"/>
        <end position="186"/>
    </location>
</feature>
<dbReference type="Gene3D" id="2.40.50.100">
    <property type="match status" value="1"/>
</dbReference>
<comment type="caution">
    <text evidence="11">The sequence shown here is derived from an EMBL/GenBank/DDBJ whole genome shotgun (WGS) entry which is preliminary data.</text>
</comment>
<dbReference type="InterPro" id="IPR023213">
    <property type="entry name" value="CAT-like_dom_sf"/>
</dbReference>
<dbReference type="InterPro" id="IPR011053">
    <property type="entry name" value="Single_hybrid_motif"/>
</dbReference>
<dbReference type="FunFam" id="3.30.559.10:FF:000007">
    <property type="entry name" value="Dihydrolipoamide acetyltransferase component of pyruvate dehydrogenase complex"/>
    <property type="match status" value="1"/>
</dbReference>
<comment type="similarity">
    <text evidence="2 7">Belongs to the 2-oxoacid dehydrogenase family.</text>
</comment>
<dbReference type="Pfam" id="PF00364">
    <property type="entry name" value="Biotin_lipoyl"/>
    <property type="match status" value="1"/>
</dbReference>
<evidence type="ECO:0000256" key="8">
    <source>
        <dbReference type="SAM" id="MobiDB-lite"/>
    </source>
</evidence>
<keyword evidence="12" id="KW-1185">Reference proteome</keyword>
<dbReference type="InterPro" id="IPR004167">
    <property type="entry name" value="PSBD"/>
</dbReference>
<dbReference type="HOGENOM" id="CLU_016733_10_0_7"/>
<dbReference type="PROSITE" id="PS00189">
    <property type="entry name" value="LIPOYL"/>
    <property type="match status" value="1"/>
</dbReference>
<evidence type="ECO:0000256" key="4">
    <source>
        <dbReference type="ARBA" id="ARBA00022679"/>
    </source>
</evidence>
<dbReference type="PANTHER" id="PTHR43178">
    <property type="entry name" value="DIHYDROLIPOAMIDE ACETYLTRANSFERASE COMPONENT OF PYRUVATE DEHYDROGENASE COMPLEX"/>
    <property type="match status" value="1"/>
</dbReference>
<dbReference type="Pfam" id="PF02817">
    <property type="entry name" value="E3_binding"/>
    <property type="match status" value="1"/>
</dbReference>
<dbReference type="PANTHER" id="PTHR43178:SF5">
    <property type="entry name" value="LIPOAMIDE ACYLTRANSFERASE COMPONENT OF BRANCHED-CHAIN ALPHA-KETO ACID DEHYDROGENASE COMPLEX, MITOCHONDRIAL"/>
    <property type="match status" value="1"/>
</dbReference>
<evidence type="ECO:0000313" key="12">
    <source>
        <dbReference type="Proteomes" id="UP000019141"/>
    </source>
</evidence>
<organism evidence="11 12">
    <name type="scientific">Entotheonella factor</name>
    <dbReference type="NCBI Taxonomy" id="1429438"/>
    <lineage>
        <taxon>Bacteria</taxon>
        <taxon>Pseudomonadati</taxon>
        <taxon>Nitrospinota/Tectimicrobiota group</taxon>
        <taxon>Candidatus Tectimicrobiota</taxon>
        <taxon>Candidatus Entotheonellia</taxon>
        <taxon>Candidatus Entotheonellales</taxon>
        <taxon>Candidatus Entotheonellaceae</taxon>
        <taxon>Candidatus Entotheonella</taxon>
    </lineage>
</organism>
<comment type="cofactor">
    <cofactor evidence="1 7">
        <name>(R)-lipoate</name>
        <dbReference type="ChEBI" id="CHEBI:83088"/>
    </cofactor>
</comment>
<dbReference type="InterPro" id="IPR001078">
    <property type="entry name" value="2-oxoacid_DH_actylTfrase"/>
</dbReference>
<evidence type="ECO:0000256" key="2">
    <source>
        <dbReference type="ARBA" id="ARBA00007317"/>
    </source>
</evidence>
<dbReference type="Gene3D" id="3.30.559.10">
    <property type="entry name" value="Chloramphenicol acetyltransferase-like domain"/>
    <property type="match status" value="1"/>
</dbReference>
<dbReference type="GO" id="GO:0016407">
    <property type="term" value="F:acetyltransferase activity"/>
    <property type="evidence" value="ECO:0007669"/>
    <property type="project" value="TreeGrafter"/>
</dbReference>
<dbReference type="Pfam" id="PF00198">
    <property type="entry name" value="2-oxoacid_dh"/>
    <property type="match status" value="1"/>
</dbReference>
<dbReference type="Gene3D" id="4.10.320.10">
    <property type="entry name" value="E3-binding domain"/>
    <property type="match status" value="1"/>
</dbReference>
<keyword evidence="6 7" id="KW-0012">Acyltransferase</keyword>
<dbReference type="GO" id="GO:0005737">
    <property type="term" value="C:cytoplasm"/>
    <property type="evidence" value="ECO:0007669"/>
    <property type="project" value="TreeGrafter"/>
</dbReference>
<name>W4LX20_ENTF1</name>
<dbReference type="SUPFAM" id="SSF52777">
    <property type="entry name" value="CoA-dependent acyltransferases"/>
    <property type="match status" value="1"/>
</dbReference>
<evidence type="ECO:0000256" key="5">
    <source>
        <dbReference type="ARBA" id="ARBA00022823"/>
    </source>
</evidence>
<evidence type="ECO:0000256" key="7">
    <source>
        <dbReference type="RuleBase" id="RU003423"/>
    </source>
</evidence>
<comment type="subunit">
    <text evidence="3">Forms a 24-polypeptide structural core with octahedral symmetry.</text>
</comment>
<dbReference type="SUPFAM" id="SSF47005">
    <property type="entry name" value="Peripheral subunit-binding domain of 2-oxo acid dehydrogenase complex"/>
    <property type="match status" value="1"/>
</dbReference>
<feature type="domain" description="Peripheral subunit-binding (PSBD)" evidence="10">
    <location>
        <begin position="125"/>
        <end position="162"/>
    </location>
</feature>
<dbReference type="EC" id="2.3.1.-" evidence="7"/>
<dbReference type="SUPFAM" id="SSF51230">
    <property type="entry name" value="Single hybrid motif"/>
    <property type="match status" value="1"/>
</dbReference>
<dbReference type="InterPro" id="IPR000089">
    <property type="entry name" value="Biotin_lipoyl"/>
</dbReference>
<dbReference type="InterPro" id="IPR036625">
    <property type="entry name" value="E3-bd_dom_sf"/>
</dbReference>
<evidence type="ECO:0000256" key="6">
    <source>
        <dbReference type="ARBA" id="ARBA00023315"/>
    </source>
</evidence>
<dbReference type="PROSITE" id="PS50968">
    <property type="entry name" value="BIOTINYL_LIPOYL"/>
    <property type="match status" value="1"/>
</dbReference>
<evidence type="ECO:0000256" key="3">
    <source>
        <dbReference type="ARBA" id="ARBA00011484"/>
    </source>
</evidence>
<dbReference type="AlphaFoldDB" id="W4LX20"/>
<evidence type="ECO:0000259" key="10">
    <source>
        <dbReference type="PROSITE" id="PS51826"/>
    </source>
</evidence>
<feature type="domain" description="Lipoyl-binding" evidence="9">
    <location>
        <begin position="2"/>
        <end position="77"/>
    </location>
</feature>
<keyword evidence="5 7" id="KW-0450">Lipoyl</keyword>
<accession>W4LX20</accession>
<evidence type="ECO:0000256" key="1">
    <source>
        <dbReference type="ARBA" id="ARBA00001938"/>
    </source>
</evidence>
<dbReference type="Proteomes" id="UP000019141">
    <property type="component" value="Unassembled WGS sequence"/>
</dbReference>
<dbReference type="PROSITE" id="PS51826">
    <property type="entry name" value="PSBD"/>
    <property type="match status" value="1"/>
</dbReference>
<keyword evidence="4 7" id="KW-0808">Transferase</keyword>
<dbReference type="InterPro" id="IPR003016">
    <property type="entry name" value="2-oxoA_DH_lipoyl-BS"/>
</dbReference>
<reference evidence="11 12" key="1">
    <citation type="journal article" date="2014" name="Nature">
        <title>An environmental bacterial taxon with a large and distinct metabolic repertoire.</title>
        <authorList>
            <person name="Wilson M.C."/>
            <person name="Mori T."/>
            <person name="Ruckert C."/>
            <person name="Uria A.R."/>
            <person name="Helf M.J."/>
            <person name="Takada K."/>
            <person name="Gernert C."/>
            <person name="Steffens U.A."/>
            <person name="Heycke N."/>
            <person name="Schmitt S."/>
            <person name="Rinke C."/>
            <person name="Helfrich E.J."/>
            <person name="Brachmann A.O."/>
            <person name="Gurgui C."/>
            <person name="Wakimoto T."/>
            <person name="Kracht M."/>
            <person name="Crusemann M."/>
            <person name="Hentschel U."/>
            <person name="Abe I."/>
            <person name="Matsunaga S."/>
            <person name="Kalinowski J."/>
            <person name="Takeyama H."/>
            <person name="Piel J."/>
        </authorList>
    </citation>
    <scope>NUCLEOTIDE SEQUENCE [LARGE SCALE GENOMIC DNA]</scope>
    <source>
        <strain evidence="12">TSY1</strain>
    </source>
</reference>
<dbReference type="InterPro" id="IPR050743">
    <property type="entry name" value="2-oxoacid_DH_E2_comp"/>
</dbReference>
<dbReference type="EMBL" id="AZHW01000141">
    <property type="protein sequence ID" value="ETX02470.1"/>
    <property type="molecule type" value="Genomic_DNA"/>
</dbReference>